<accession>A0A803MUY1</accession>
<name>A0A803MUY1_CHEQI</name>
<evidence type="ECO:0000256" key="2">
    <source>
        <dbReference type="ARBA" id="ARBA00004123"/>
    </source>
</evidence>
<comment type="cofactor">
    <cofactor evidence="1">
        <name>a divalent metal cation</name>
        <dbReference type="ChEBI" id="CHEBI:60240"/>
    </cofactor>
</comment>
<feature type="compositionally biased region" description="Basic and acidic residues" evidence="8">
    <location>
        <begin position="34"/>
        <end position="46"/>
    </location>
</feature>
<organism evidence="10 11">
    <name type="scientific">Chenopodium quinoa</name>
    <name type="common">Quinoa</name>
    <dbReference type="NCBI Taxonomy" id="63459"/>
    <lineage>
        <taxon>Eukaryota</taxon>
        <taxon>Viridiplantae</taxon>
        <taxon>Streptophyta</taxon>
        <taxon>Embryophyta</taxon>
        <taxon>Tracheophyta</taxon>
        <taxon>Spermatophyta</taxon>
        <taxon>Magnoliopsida</taxon>
        <taxon>eudicotyledons</taxon>
        <taxon>Gunneridae</taxon>
        <taxon>Pentapetalae</taxon>
        <taxon>Caryophyllales</taxon>
        <taxon>Chenopodiaceae</taxon>
        <taxon>Chenopodioideae</taxon>
        <taxon>Atripliceae</taxon>
        <taxon>Chenopodium</taxon>
    </lineage>
</organism>
<reference evidence="10" key="1">
    <citation type="journal article" date="2017" name="Nature">
        <title>The genome of Chenopodium quinoa.</title>
        <authorList>
            <person name="Jarvis D.E."/>
            <person name="Ho Y.S."/>
            <person name="Lightfoot D.J."/>
            <person name="Schmoeckel S.M."/>
            <person name="Li B."/>
            <person name="Borm T.J.A."/>
            <person name="Ohyanagi H."/>
            <person name="Mineta K."/>
            <person name="Michell C.T."/>
            <person name="Saber N."/>
            <person name="Kharbatia N.M."/>
            <person name="Rupper R.R."/>
            <person name="Sharp A.R."/>
            <person name="Dally N."/>
            <person name="Boughton B.A."/>
            <person name="Woo Y.H."/>
            <person name="Gao G."/>
            <person name="Schijlen E.G.W.M."/>
            <person name="Guo X."/>
            <person name="Momin A.A."/>
            <person name="Negrao S."/>
            <person name="Al-Babili S."/>
            <person name="Gehring C."/>
            <person name="Roessner U."/>
            <person name="Jung C."/>
            <person name="Murphy K."/>
            <person name="Arold S.T."/>
            <person name="Gojobori T."/>
            <person name="van der Linden C.G."/>
            <person name="van Loo E.N."/>
            <person name="Jellen E.N."/>
            <person name="Maughan P.J."/>
            <person name="Tester M."/>
        </authorList>
    </citation>
    <scope>NUCLEOTIDE SEQUENCE [LARGE SCALE GENOMIC DNA]</scope>
    <source>
        <strain evidence="10">cv. PI 614886</strain>
    </source>
</reference>
<keyword evidence="5" id="KW-0479">Metal-binding</keyword>
<dbReference type="GO" id="GO:0005634">
    <property type="term" value="C:nucleus"/>
    <property type="evidence" value="ECO:0007669"/>
    <property type="project" value="UniProtKB-SubCell"/>
</dbReference>
<evidence type="ECO:0000256" key="3">
    <source>
        <dbReference type="ARBA" id="ARBA00006958"/>
    </source>
</evidence>
<comment type="similarity">
    <text evidence="3">Belongs to the HARBI1 family.</text>
</comment>
<keyword evidence="6" id="KW-0378">Hydrolase</keyword>
<evidence type="ECO:0000259" key="9">
    <source>
        <dbReference type="Pfam" id="PF13359"/>
    </source>
</evidence>
<evidence type="ECO:0000256" key="5">
    <source>
        <dbReference type="ARBA" id="ARBA00022723"/>
    </source>
</evidence>
<dbReference type="Pfam" id="PF13359">
    <property type="entry name" value="DDE_Tnp_4"/>
    <property type="match status" value="1"/>
</dbReference>
<dbReference type="OMA" id="METSTAW"/>
<feature type="domain" description="DDE Tnp4" evidence="9">
    <location>
        <begin position="149"/>
        <end position="239"/>
    </location>
</feature>
<keyword evidence="4" id="KW-0540">Nuclease</keyword>
<proteinExistence type="inferred from homology"/>
<dbReference type="InterPro" id="IPR045249">
    <property type="entry name" value="HARBI1-like"/>
</dbReference>
<dbReference type="InterPro" id="IPR027806">
    <property type="entry name" value="HARBI1_dom"/>
</dbReference>
<reference evidence="10" key="2">
    <citation type="submission" date="2021-03" db="UniProtKB">
        <authorList>
            <consortium name="EnsemblPlants"/>
        </authorList>
    </citation>
    <scope>IDENTIFICATION</scope>
</reference>
<evidence type="ECO:0000256" key="4">
    <source>
        <dbReference type="ARBA" id="ARBA00022722"/>
    </source>
</evidence>
<dbReference type="AlphaFoldDB" id="A0A803MUY1"/>
<evidence type="ECO:0000256" key="8">
    <source>
        <dbReference type="SAM" id="MobiDB-lite"/>
    </source>
</evidence>
<dbReference type="PANTHER" id="PTHR22930:SF293">
    <property type="entry name" value="PROTEIN ALP1-LIKE"/>
    <property type="match status" value="1"/>
</dbReference>
<dbReference type="PANTHER" id="PTHR22930">
    <property type="match status" value="1"/>
</dbReference>
<evidence type="ECO:0000313" key="10">
    <source>
        <dbReference type="EnsemblPlants" id="AUR62035708-RA:cds"/>
    </source>
</evidence>
<feature type="compositionally biased region" description="Gly residues" evidence="8">
    <location>
        <begin position="47"/>
        <end position="66"/>
    </location>
</feature>
<dbReference type="GO" id="GO:0016787">
    <property type="term" value="F:hydrolase activity"/>
    <property type="evidence" value="ECO:0007669"/>
    <property type="project" value="UniProtKB-KW"/>
</dbReference>
<comment type="subcellular location">
    <subcellularLocation>
        <location evidence="2">Nucleus</location>
    </subcellularLocation>
</comment>
<dbReference type="GO" id="GO:0004518">
    <property type="term" value="F:nuclease activity"/>
    <property type="evidence" value="ECO:0007669"/>
    <property type="project" value="UniProtKB-KW"/>
</dbReference>
<dbReference type="Proteomes" id="UP000596660">
    <property type="component" value="Unplaced"/>
</dbReference>
<sequence length="296" mass="33867">MGFGFLVVLGRFQGARRTVVGELGKRGGGAGGDRWGKWEREEERGRGGASLAGGGRGQASPTGGGKASRLGVSHRQWCWWLAMARMPLRKQKKIATTEPVTENCQDDRWKWFKNCLGALDGTHINVRVGDKDKVRFRNRKGEISTNVLGNYYFCDAGYMNCEGFLTPFRGQRYHLSVWKNGSQPLCAEEYFNMKHSQARNVIERCFGLLKMRWGILRNTTWYRRKVVCRIILGCALVHNFIRTYMNVDPMEHLIENYMQEDAGESIEVMETSTAWNSFRHDLATEMYASWLQSRAD</sequence>
<keyword evidence="7" id="KW-0539">Nucleus</keyword>
<evidence type="ECO:0000313" key="11">
    <source>
        <dbReference type="Proteomes" id="UP000596660"/>
    </source>
</evidence>
<dbReference type="GO" id="GO:0046872">
    <property type="term" value="F:metal ion binding"/>
    <property type="evidence" value="ECO:0007669"/>
    <property type="project" value="UniProtKB-KW"/>
</dbReference>
<feature type="region of interest" description="Disordered" evidence="8">
    <location>
        <begin position="25"/>
        <end position="69"/>
    </location>
</feature>
<protein>
    <recommendedName>
        <fullName evidence="9">DDE Tnp4 domain-containing protein</fullName>
    </recommendedName>
</protein>
<keyword evidence="11" id="KW-1185">Reference proteome</keyword>
<dbReference type="EnsemblPlants" id="AUR62035708-RA">
    <property type="protein sequence ID" value="AUR62035708-RA:cds"/>
    <property type="gene ID" value="AUR62035708"/>
</dbReference>
<dbReference type="Gramene" id="AUR62035708-RA">
    <property type="protein sequence ID" value="AUR62035708-RA:cds"/>
    <property type="gene ID" value="AUR62035708"/>
</dbReference>
<evidence type="ECO:0000256" key="7">
    <source>
        <dbReference type="ARBA" id="ARBA00023242"/>
    </source>
</evidence>
<evidence type="ECO:0000256" key="1">
    <source>
        <dbReference type="ARBA" id="ARBA00001968"/>
    </source>
</evidence>
<evidence type="ECO:0000256" key="6">
    <source>
        <dbReference type="ARBA" id="ARBA00022801"/>
    </source>
</evidence>